<dbReference type="AlphaFoldDB" id="A0ABD5WW26"/>
<dbReference type="Pfam" id="PF16927">
    <property type="entry name" value="HisKA_7TM"/>
    <property type="match status" value="1"/>
</dbReference>
<evidence type="ECO:0000256" key="7">
    <source>
        <dbReference type="SAM" id="MobiDB-lite"/>
    </source>
</evidence>
<dbReference type="InterPro" id="IPR050980">
    <property type="entry name" value="2C_sensor_his_kinase"/>
</dbReference>
<dbReference type="PRINTS" id="PR00344">
    <property type="entry name" value="BCTRLSENSOR"/>
</dbReference>
<protein>
    <recommendedName>
        <fullName evidence="2">histidine kinase</fullName>
        <ecNumber evidence="2">2.7.13.3</ecNumber>
    </recommendedName>
</protein>
<dbReference type="InterPro" id="IPR005467">
    <property type="entry name" value="His_kinase_dom"/>
</dbReference>
<dbReference type="Gene3D" id="3.30.565.10">
    <property type="entry name" value="Histidine kinase-like ATPase, C-terminal domain"/>
    <property type="match status" value="1"/>
</dbReference>
<proteinExistence type="predicted"/>
<dbReference type="RefSeq" id="WP_276239035.1">
    <property type="nucleotide sequence ID" value="NZ_CP119989.1"/>
</dbReference>
<feature type="transmembrane region" description="Helical" evidence="8">
    <location>
        <begin position="209"/>
        <end position="226"/>
    </location>
</feature>
<dbReference type="GeneID" id="79269615"/>
<dbReference type="PANTHER" id="PTHR44936:SF10">
    <property type="entry name" value="SENSOR PROTEIN RSTB"/>
    <property type="match status" value="1"/>
</dbReference>
<dbReference type="InterPro" id="IPR000014">
    <property type="entry name" value="PAS"/>
</dbReference>
<keyword evidence="8" id="KW-0812">Transmembrane</keyword>
<dbReference type="InterPro" id="IPR031621">
    <property type="entry name" value="HisKA_7TM"/>
</dbReference>
<dbReference type="InterPro" id="IPR004358">
    <property type="entry name" value="Sig_transdc_His_kin-like_C"/>
</dbReference>
<feature type="transmembrane region" description="Helical" evidence="8">
    <location>
        <begin position="6"/>
        <end position="25"/>
    </location>
</feature>
<feature type="region of interest" description="Disordered" evidence="7">
    <location>
        <begin position="550"/>
        <end position="570"/>
    </location>
</feature>
<dbReference type="EC" id="2.7.13.3" evidence="2"/>
<dbReference type="PANTHER" id="PTHR44936">
    <property type="entry name" value="SENSOR PROTEIN CREC"/>
    <property type="match status" value="1"/>
</dbReference>
<dbReference type="CDD" id="cd00130">
    <property type="entry name" value="PAS"/>
    <property type="match status" value="1"/>
</dbReference>
<feature type="transmembrane region" description="Helical" evidence="8">
    <location>
        <begin position="103"/>
        <end position="124"/>
    </location>
</feature>
<gene>
    <name evidence="11" type="ORF">ACFQKD_04190</name>
</gene>
<feature type="transmembrane region" description="Helical" evidence="8">
    <location>
        <begin position="70"/>
        <end position="91"/>
    </location>
</feature>
<name>A0ABD5WW26_9EURY</name>
<evidence type="ECO:0000256" key="4">
    <source>
        <dbReference type="ARBA" id="ARBA00022741"/>
    </source>
</evidence>
<evidence type="ECO:0000256" key="5">
    <source>
        <dbReference type="ARBA" id="ARBA00022777"/>
    </source>
</evidence>
<dbReference type="SUPFAM" id="SSF55785">
    <property type="entry name" value="PYP-like sensor domain (PAS domain)"/>
    <property type="match status" value="1"/>
</dbReference>
<feature type="transmembrane region" description="Helical" evidence="8">
    <location>
        <begin position="37"/>
        <end position="58"/>
    </location>
</feature>
<keyword evidence="8" id="KW-0472">Membrane</keyword>
<evidence type="ECO:0000259" key="10">
    <source>
        <dbReference type="PROSITE" id="PS50113"/>
    </source>
</evidence>
<comment type="catalytic activity">
    <reaction evidence="1">
        <text>ATP + protein L-histidine = ADP + protein N-phospho-L-histidine.</text>
        <dbReference type="EC" id="2.7.13.3"/>
    </reaction>
</comment>
<evidence type="ECO:0000313" key="12">
    <source>
        <dbReference type="Proteomes" id="UP001596388"/>
    </source>
</evidence>
<feature type="domain" description="Histidine kinase" evidence="9">
    <location>
        <begin position="348"/>
        <end position="552"/>
    </location>
</feature>
<sequence>MVVAVVLPSFALVAATVAAALSVAAYRRRDRPGASALVVLTASAAVWTSSYAAALVTFDPGARQALETLVYLGRGSLPVAWILFAASYAGISDRFSVGHAAALVVFPAVVFLLTATAPLHDLLWTDYRVVGTAVAGVQYDPGPLFYVHVAYSYVLIGVGTMVILRALAADGQLVSVEGGAVAGGAGIALVASLLWLFDLTPVPGVDPTPMVMSVSCALFAVVLFRFDLFGRSPAPRVIGRRVALEGFSDAVLITDAENRVVDANTSARERLIGDPVGRPVAGVLGVERALDPGRHELELPTREGRRRYSVSVSPVRNRLDHTLGYTHVLRDVTRREHREQRLAVLSRVLRHNLRNDVNVIRGNAASATGATPADEQAIAAVERSADRLAGLSRKAGTVERVVAAEPTTDDPTSVGDVFDDAVDRVAESYPGVGFEVDIAPGPQACVDRELLFAVAENVVENAAKHGDSWVVVTVARDEGSETVTATVDDDGDGLPDLERETLLADTEGPLRHSAGLGLWVVRWGVDILGGTLSVDTQDASGTRVSVRLPVAPTADGDTRRDDEWADGGDA</sequence>
<dbReference type="SMART" id="SM00387">
    <property type="entry name" value="HATPase_c"/>
    <property type="match status" value="1"/>
</dbReference>
<organism evidence="11 12">
    <name type="scientific">Halobaculum marinum</name>
    <dbReference type="NCBI Taxonomy" id="3031996"/>
    <lineage>
        <taxon>Archaea</taxon>
        <taxon>Methanobacteriati</taxon>
        <taxon>Methanobacteriota</taxon>
        <taxon>Stenosarchaea group</taxon>
        <taxon>Halobacteria</taxon>
        <taxon>Halobacteriales</taxon>
        <taxon>Haloferacaceae</taxon>
        <taxon>Halobaculum</taxon>
    </lineage>
</organism>
<keyword evidence="5 11" id="KW-0418">Kinase</keyword>
<dbReference type="GO" id="GO:0004673">
    <property type="term" value="F:protein histidine kinase activity"/>
    <property type="evidence" value="ECO:0007669"/>
    <property type="project" value="UniProtKB-EC"/>
</dbReference>
<evidence type="ECO:0000256" key="1">
    <source>
        <dbReference type="ARBA" id="ARBA00000085"/>
    </source>
</evidence>
<dbReference type="PROSITE" id="PS50109">
    <property type="entry name" value="HIS_KIN"/>
    <property type="match status" value="1"/>
</dbReference>
<accession>A0ABD5WW26</accession>
<dbReference type="InterPro" id="IPR035965">
    <property type="entry name" value="PAS-like_dom_sf"/>
</dbReference>
<feature type="transmembrane region" description="Helical" evidence="8">
    <location>
        <begin position="144"/>
        <end position="167"/>
    </location>
</feature>
<dbReference type="SUPFAM" id="SSF55874">
    <property type="entry name" value="ATPase domain of HSP90 chaperone/DNA topoisomerase II/histidine kinase"/>
    <property type="match status" value="1"/>
</dbReference>
<reference evidence="11 12" key="1">
    <citation type="journal article" date="2019" name="Int. J. Syst. Evol. Microbiol.">
        <title>The Global Catalogue of Microorganisms (GCM) 10K type strain sequencing project: providing services to taxonomists for standard genome sequencing and annotation.</title>
        <authorList>
            <consortium name="The Broad Institute Genomics Platform"/>
            <consortium name="The Broad Institute Genome Sequencing Center for Infectious Disease"/>
            <person name="Wu L."/>
            <person name="Ma J."/>
        </authorList>
    </citation>
    <scope>NUCLEOTIDE SEQUENCE [LARGE SCALE GENOMIC DNA]</scope>
    <source>
        <strain evidence="11 12">DT55</strain>
    </source>
</reference>
<dbReference type="EMBL" id="JBHTAG010000002">
    <property type="protein sequence ID" value="MFC7096495.1"/>
    <property type="molecule type" value="Genomic_DNA"/>
</dbReference>
<keyword evidence="3" id="KW-0808">Transferase</keyword>
<evidence type="ECO:0000256" key="2">
    <source>
        <dbReference type="ARBA" id="ARBA00012438"/>
    </source>
</evidence>
<keyword evidence="4" id="KW-0547">Nucleotide-binding</keyword>
<dbReference type="InterPro" id="IPR000700">
    <property type="entry name" value="PAS-assoc_C"/>
</dbReference>
<evidence type="ECO:0000313" key="11">
    <source>
        <dbReference type="EMBL" id="MFC7096495.1"/>
    </source>
</evidence>
<feature type="domain" description="PAC" evidence="10">
    <location>
        <begin position="293"/>
        <end position="344"/>
    </location>
</feature>
<dbReference type="GO" id="GO:0005524">
    <property type="term" value="F:ATP binding"/>
    <property type="evidence" value="ECO:0007669"/>
    <property type="project" value="UniProtKB-KW"/>
</dbReference>
<feature type="transmembrane region" description="Helical" evidence="8">
    <location>
        <begin position="179"/>
        <end position="197"/>
    </location>
</feature>
<keyword evidence="12" id="KW-1185">Reference proteome</keyword>
<keyword evidence="8" id="KW-1133">Transmembrane helix</keyword>
<comment type="caution">
    <text evidence="11">The sequence shown here is derived from an EMBL/GenBank/DDBJ whole genome shotgun (WGS) entry which is preliminary data.</text>
</comment>
<evidence type="ECO:0000256" key="8">
    <source>
        <dbReference type="SAM" id="Phobius"/>
    </source>
</evidence>
<dbReference type="Proteomes" id="UP001596388">
    <property type="component" value="Unassembled WGS sequence"/>
</dbReference>
<dbReference type="InterPro" id="IPR036890">
    <property type="entry name" value="HATPase_C_sf"/>
</dbReference>
<dbReference type="InterPro" id="IPR003594">
    <property type="entry name" value="HATPase_dom"/>
</dbReference>
<dbReference type="Pfam" id="PF02518">
    <property type="entry name" value="HATPase_c"/>
    <property type="match status" value="1"/>
</dbReference>
<dbReference type="Gene3D" id="3.30.450.20">
    <property type="entry name" value="PAS domain"/>
    <property type="match status" value="1"/>
</dbReference>
<evidence type="ECO:0000256" key="3">
    <source>
        <dbReference type="ARBA" id="ARBA00022679"/>
    </source>
</evidence>
<evidence type="ECO:0000259" key="9">
    <source>
        <dbReference type="PROSITE" id="PS50109"/>
    </source>
</evidence>
<keyword evidence="6" id="KW-0067">ATP-binding</keyword>
<evidence type="ECO:0000256" key="6">
    <source>
        <dbReference type="ARBA" id="ARBA00022840"/>
    </source>
</evidence>
<dbReference type="PROSITE" id="PS50113">
    <property type="entry name" value="PAC"/>
    <property type="match status" value="1"/>
</dbReference>